<protein>
    <recommendedName>
        <fullName evidence="3 9">3-deoxy-D-manno-octulosonic acid transferase</fullName>
        <shortName evidence="9">Kdo transferase</shortName>
        <ecNumber evidence="2 9">2.4.99.12</ecNumber>
    </recommendedName>
    <alternativeName>
        <fullName evidence="5 9">Lipid IV(A) 3-deoxy-D-manno-octulosonic acid transferase</fullName>
    </alternativeName>
</protein>
<evidence type="ECO:0000256" key="9">
    <source>
        <dbReference type="RuleBase" id="RU365103"/>
    </source>
</evidence>
<dbReference type="EC" id="2.4.99.12" evidence="2 9"/>
<evidence type="ECO:0000256" key="3">
    <source>
        <dbReference type="ARBA" id="ARBA00019077"/>
    </source>
</evidence>
<dbReference type="PANTHER" id="PTHR42755">
    <property type="entry name" value="3-DEOXY-MANNO-OCTULOSONATE CYTIDYLYLTRANSFERASE"/>
    <property type="match status" value="1"/>
</dbReference>
<dbReference type="Gene3D" id="3.40.50.2000">
    <property type="entry name" value="Glycogen Phosphorylase B"/>
    <property type="match status" value="1"/>
</dbReference>
<dbReference type="Pfam" id="PF04413">
    <property type="entry name" value="Glycos_transf_N"/>
    <property type="match status" value="1"/>
</dbReference>
<feature type="site" description="Transition state stabilizer" evidence="8">
    <location>
        <position position="139"/>
    </location>
</feature>
<dbReference type="UniPathway" id="UPA00958"/>
<dbReference type="PANTHER" id="PTHR42755:SF1">
    <property type="entry name" value="3-DEOXY-D-MANNO-OCTULOSONIC ACID TRANSFERASE, MITOCHONDRIAL-RELATED"/>
    <property type="match status" value="1"/>
</dbReference>
<evidence type="ECO:0000256" key="4">
    <source>
        <dbReference type="ARBA" id="ARBA00022679"/>
    </source>
</evidence>
<comment type="catalytic activity">
    <reaction evidence="6 9">
        <text>lipid IVA (E. coli) + CMP-3-deoxy-beta-D-manno-octulosonate = alpha-Kdo-(2-&gt;6)-lipid IVA (E. coli) + CMP + H(+)</text>
        <dbReference type="Rhea" id="RHEA:28066"/>
        <dbReference type="ChEBI" id="CHEBI:15378"/>
        <dbReference type="ChEBI" id="CHEBI:58603"/>
        <dbReference type="ChEBI" id="CHEBI:60364"/>
        <dbReference type="ChEBI" id="CHEBI:60377"/>
        <dbReference type="ChEBI" id="CHEBI:85987"/>
        <dbReference type="EC" id="2.4.99.12"/>
    </reaction>
</comment>
<feature type="active site" description="Proton acceptor" evidence="7">
    <location>
        <position position="6"/>
    </location>
</feature>
<keyword evidence="4 9" id="KW-0808">Transferase</keyword>
<reference evidence="11 12" key="1">
    <citation type="submission" date="2018-06" db="EMBL/GenBank/DDBJ databases">
        <authorList>
            <consortium name="Pathogen Informatics"/>
            <person name="Doyle S."/>
        </authorList>
    </citation>
    <scope>NUCLEOTIDE SEQUENCE [LARGE SCALE GENOMIC DNA]</scope>
    <source>
        <strain evidence="11 12">NCTC12475</strain>
    </source>
</reference>
<dbReference type="InterPro" id="IPR039901">
    <property type="entry name" value="Kdotransferase"/>
</dbReference>
<keyword evidence="9" id="KW-0472">Membrane</keyword>
<dbReference type="Proteomes" id="UP000254920">
    <property type="component" value="Unassembled WGS sequence"/>
</dbReference>
<dbReference type="InterPro" id="IPR007507">
    <property type="entry name" value="Glycos_transf_N"/>
</dbReference>
<gene>
    <name evidence="11" type="primary">waaA</name>
    <name evidence="11" type="ORF">NCTC12475_00576</name>
</gene>
<keyword evidence="12" id="KW-1185">Reference proteome</keyword>
<keyword evidence="11" id="KW-0328">Glycosyltransferase</keyword>
<dbReference type="InterPro" id="IPR038107">
    <property type="entry name" value="Glycos_transf_N_sf"/>
</dbReference>
<sequence>MCSYGEINACAPLLKEFKNLSITTITNTGYELAKNFSSNLAFLPYEMFLPFWLNKSKVVVIFEAELWLNLVRSAKKNGSYVILLNARISDKSYNRYLKARFYYKKVFECIDLVLAQSENDKKRLEKLCAKNVQVVGNIKSANLTAPSKIYNKFNEKLICIASTHEGEEELILNNLELKENESIILAPRHPERFDKVDKFLSSWVKDRNLSYEKFSQNLGLKSRCILLDALGELINFYNICDIVILGGSFIKGIGGHNPIEVAQFEKILINGKFIENQKALFSSVENVYFWDADDINVKIHQNLKSSRIKNRCDLNLIKNIITEKIENGKSL</sequence>
<accession>A0A381DI82</accession>
<dbReference type="SUPFAM" id="SSF53756">
    <property type="entry name" value="UDP-Glycosyltransferase/glycogen phosphorylase"/>
    <property type="match status" value="1"/>
</dbReference>
<evidence type="ECO:0000256" key="2">
    <source>
        <dbReference type="ARBA" id="ARBA00012621"/>
    </source>
</evidence>
<evidence type="ECO:0000259" key="10">
    <source>
        <dbReference type="Pfam" id="PF04413"/>
    </source>
</evidence>
<comment type="function">
    <text evidence="9">Involved in lipopolysaccharide (LPS) biosynthesis. Catalyzes the transfer of 3-deoxy-D-manno-octulosonate (Kdo) residue(s) from CMP-Kdo to lipid IV(A), the tetraacyldisaccharide-1,4'-bisphosphate precursor of lipid A.</text>
</comment>
<feature type="domain" description="3-deoxy-D-manno-octulosonic-acid transferase N-terminal" evidence="10">
    <location>
        <begin position="2"/>
        <end position="140"/>
    </location>
</feature>
<dbReference type="STRING" id="32024.GCA_000788295_00705"/>
<comment type="subcellular location">
    <subcellularLocation>
        <location evidence="9">Cell membrane</location>
    </subcellularLocation>
</comment>
<name>A0A381DI82_9BACT</name>
<keyword evidence="9" id="KW-1003">Cell membrane</keyword>
<evidence type="ECO:0000256" key="5">
    <source>
        <dbReference type="ARBA" id="ARBA00031445"/>
    </source>
</evidence>
<dbReference type="GO" id="GO:0009245">
    <property type="term" value="P:lipid A biosynthetic process"/>
    <property type="evidence" value="ECO:0007669"/>
    <property type="project" value="TreeGrafter"/>
</dbReference>
<proteinExistence type="inferred from homology"/>
<evidence type="ECO:0000313" key="11">
    <source>
        <dbReference type="EMBL" id="SUX10386.1"/>
    </source>
</evidence>
<dbReference type="Gene3D" id="3.40.50.11720">
    <property type="entry name" value="3-Deoxy-D-manno-octulosonic-acid transferase, N-terminal domain"/>
    <property type="match status" value="1"/>
</dbReference>
<dbReference type="GO" id="GO:0043842">
    <property type="term" value="F:Kdo transferase activity"/>
    <property type="evidence" value="ECO:0007669"/>
    <property type="project" value="UniProtKB-EC"/>
</dbReference>
<dbReference type="GO" id="GO:0005886">
    <property type="term" value="C:plasma membrane"/>
    <property type="evidence" value="ECO:0007669"/>
    <property type="project" value="UniProtKB-SubCell"/>
</dbReference>
<evidence type="ECO:0000313" key="12">
    <source>
        <dbReference type="Proteomes" id="UP000254920"/>
    </source>
</evidence>
<feature type="site" description="Transition state stabilizer" evidence="8">
    <location>
        <position position="63"/>
    </location>
</feature>
<evidence type="ECO:0000256" key="1">
    <source>
        <dbReference type="ARBA" id="ARBA00004713"/>
    </source>
</evidence>
<evidence type="ECO:0000256" key="7">
    <source>
        <dbReference type="PIRSR" id="PIRSR639901-1"/>
    </source>
</evidence>
<dbReference type="EMBL" id="UFVD01000001">
    <property type="protein sequence ID" value="SUX10386.1"/>
    <property type="molecule type" value="Genomic_DNA"/>
</dbReference>
<evidence type="ECO:0000256" key="8">
    <source>
        <dbReference type="PIRSR" id="PIRSR639901-2"/>
    </source>
</evidence>
<comment type="pathway">
    <text evidence="1 9">Bacterial outer membrane biogenesis; LPS core biosynthesis.</text>
</comment>
<organism evidence="11 12">
    <name type="scientific">Campylobacter sputorum subsp. sputorum</name>
    <dbReference type="NCBI Taxonomy" id="32024"/>
    <lineage>
        <taxon>Bacteria</taxon>
        <taxon>Pseudomonadati</taxon>
        <taxon>Campylobacterota</taxon>
        <taxon>Epsilonproteobacteria</taxon>
        <taxon>Campylobacterales</taxon>
        <taxon>Campylobacteraceae</taxon>
        <taxon>Campylobacter</taxon>
    </lineage>
</organism>
<keyword evidence="9" id="KW-0448">Lipopolysaccharide biosynthesis</keyword>
<dbReference type="AlphaFoldDB" id="A0A381DI82"/>
<evidence type="ECO:0000256" key="6">
    <source>
        <dbReference type="ARBA" id="ARBA00049183"/>
    </source>
</evidence>
<comment type="similarity">
    <text evidence="9">Belongs to the glycosyltransferase group 1 family.</text>
</comment>
<dbReference type="GO" id="GO:0009244">
    <property type="term" value="P:lipopolysaccharide core region biosynthetic process"/>
    <property type="evidence" value="ECO:0007669"/>
    <property type="project" value="UniProtKB-UniRule"/>
</dbReference>
<dbReference type="NCBIfam" id="NF004389">
    <property type="entry name" value="PRK05749.1-5"/>
    <property type="match status" value="1"/>
</dbReference>